<keyword evidence="3" id="KW-1185">Reference proteome</keyword>
<dbReference type="Gene3D" id="3.40.50.410">
    <property type="entry name" value="von Willebrand factor, type A domain"/>
    <property type="match status" value="1"/>
</dbReference>
<organism evidence="2 3">
    <name type="scientific">Poriferisphaera corsica</name>
    <dbReference type="NCBI Taxonomy" id="2528020"/>
    <lineage>
        <taxon>Bacteria</taxon>
        <taxon>Pseudomonadati</taxon>
        <taxon>Planctomycetota</taxon>
        <taxon>Phycisphaerae</taxon>
        <taxon>Phycisphaerales</taxon>
        <taxon>Phycisphaeraceae</taxon>
        <taxon>Poriferisphaera</taxon>
    </lineage>
</organism>
<name>A0A517YR00_9BACT</name>
<dbReference type="Pfam" id="PF01882">
    <property type="entry name" value="DUF58"/>
    <property type="match status" value="1"/>
</dbReference>
<dbReference type="InterPro" id="IPR036465">
    <property type="entry name" value="vWFA_dom_sf"/>
</dbReference>
<dbReference type="InterPro" id="IPR002881">
    <property type="entry name" value="DUF58"/>
</dbReference>
<evidence type="ECO:0000313" key="2">
    <source>
        <dbReference type="EMBL" id="QDU32655.1"/>
    </source>
</evidence>
<accession>A0A517YR00</accession>
<dbReference type="RefSeq" id="WP_145074580.1">
    <property type="nucleotide sequence ID" value="NZ_CP036425.1"/>
</dbReference>
<sequence>MTQFASQAESQKLLTPEFMNRIERLDVMSRKILHGKMQGERRSKRRGQSVEFADYRNYVVGDDLRFIDWNLYARLDKLFLRLFLEEEDLSVSFVMDTTASMSVGEPNKMHYTKQLVAALSYIALLKYNRVSLFSFVDTITDSLMGLRGRKFVPQMIEFIDRQFASPSLETPGDLATVCKRVAMTQQQPGVIVLVSDCFDKGDLANAMRYLGDPRHDVYVIQLLSPQEIDPKKAGMIGDLRFEDVEDGDIAEVSVTPELIDRYKANLEAYCTHIRDLCMKRNIAYMIGDTAVPIETMVMKYLREKGLLG</sequence>
<dbReference type="OrthoDB" id="9780819at2"/>
<dbReference type="AlphaFoldDB" id="A0A517YR00"/>
<protein>
    <recommendedName>
        <fullName evidence="1">DUF58 domain-containing protein</fullName>
    </recommendedName>
</protein>
<dbReference type="PANTHER" id="PTHR33608">
    <property type="entry name" value="BLL2464 PROTEIN"/>
    <property type="match status" value="1"/>
</dbReference>
<dbReference type="Proteomes" id="UP000317369">
    <property type="component" value="Chromosome"/>
</dbReference>
<gene>
    <name evidence="2" type="ORF">KS4_06890</name>
</gene>
<reference evidence="2 3" key="1">
    <citation type="submission" date="2019-02" db="EMBL/GenBank/DDBJ databases">
        <title>Deep-cultivation of Planctomycetes and their phenomic and genomic characterization uncovers novel biology.</title>
        <authorList>
            <person name="Wiegand S."/>
            <person name="Jogler M."/>
            <person name="Boedeker C."/>
            <person name="Pinto D."/>
            <person name="Vollmers J."/>
            <person name="Rivas-Marin E."/>
            <person name="Kohn T."/>
            <person name="Peeters S.H."/>
            <person name="Heuer A."/>
            <person name="Rast P."/>
            <person name="Oberbeckmann S."/>
            <person name="Bunk B."/>
            <person name="Jeske O."/>
            <person name="Meyerdierks A."/>
            <person name="Storesund J.E."/>
            <person name="Kallscheuer N."/>
            <person name="Luecker S."/>
            <person name="Lage O.M."/>
            <person name="Pohl T."/>
            <person name="Merkel B.J."/>
            <person name="Hornburger P."/>
            <person name="Mueller R.-W."/>
            <person name="Bruemmer F."/>
            <person name="Labrenz M."/>
            <person name="Spormann A.M."/>
            <person name="Op den Camp H."/>
            <person name="Overmann J."/>
            <person name="Amann R."/>
            <person name="Jetten M.S.M."/>
            <person name="Mascher T."/>
            <person name="Medema M.H."/>
            <person name="Devos D.P."/>
            <person name="Kaster A.-K."/>
            <person name="Ovreas L."/>
            <person name="Rohde M."/>
            <person name="Galperin M.Y."/>
            <person name="Jogler C."/>
        </authorList>
    </citation>
    <scope>NUCLEOTIDE SEQUENCE [LARGE SCALE GENOMIC DNA]</scope>
    <source>
        <strain evidence="2 3">KS4</strain>
    </source>
</reference>
<evidence type="ECO:0000259" key="1">
    <source>
        <dbReference type="Pfam" id="PF01882"/>
    </source>
</evidence>
<dbReference type="KEGG" id="pcor:KS4_06890"/>
<feature type="domain" description="DUF58" evidence="1">
    <location>
        <begin position="54"/>
        <end position="264"/>
    </location>
</feature>
<proteinExistence type="predicted"/>
<dbReference type="PANTHER" id="PTHR33608:SF7">
    <property type="entry name" value="DUF58 DOMAIN-CONTAINING PROTEIN"/>
    <property type="match status" value="1"/>
</dbReference>
<dbReference type="EMBL" id="CP036425">
    <property type="protein sequence ID" value="QDU32655.1"/>
    <property type="molecule type" value="Genomic_DNA"/>
</dbReference>
<dbReference type="SUPFAM" id="SSF53300">
    <property type="entry name" value="vWA-like"/>
    <property type="match status" value="1"/>
</dbReference>
<evidence type="ECO:0000313" key="3">
    <source>
        <dbReference type="Proteomes" id="UP000317369"/>
    </source>
</evidence>